<evidence type="ECO:0000313" key="30">
    <source>
        <dbReference type="Proteomes" id="UP000201396"/>
    </source>
</evidence>
<evidence type="ECO:0000256" key="18">
    <source>
        <dbReference type="ARBA" id="ARBA00023109"/>
    </source>
</evidence>
<reference evidence="29 30" key="1">
    <citation type="journal article" date="2014" name="Emerg. Infect. Dis.">
        <title>Novel amdoparvovirus infecting farmed raccoon dogs and arctic foxes.</title>
        <authorList>
            <person name="Shao X.Q."/>
            <person name="Wen Y.J."/>
            <person name="Ba H.X."/>
            <person name="Zhang X.T."/>
            <person name="Yue Z.G."/>
            <person name="Wang K.J."/>
            <person name="Li C.Y."/>
            <person name="Qiu J."/>
            <person name="Yang F.H."/>
        </authorList>
    </citation>
    <scope>NUCLEOTIDE SEQUENCE [LARGE SCALE GENOMIC DNA]</scope>
    <source>
        <strain evidence="29">HS-R</strain>
    </source>
</reference>
<comment type="catalytic activity">
    <reaction evidence="24">
        <text>ATP + H2O = ADP + phosphate + H(+)</text>
        <dbReference type="Rhea" id="RHEA:13065"/>
        <dbReference type="ChEBI" id="CHEBI:15377"/>
        <dbReference type="ChEBI" id="CHEBI:15378"/>
        <dbReference type="ChEBI" id="CHEBI:30616"/>
        <dbReference type="ChEBI" id="CHEBI:43474"/>
        <dbReference type="ChEBI" id="CHEBI:456216"/>
        <dbReference type="EC" id="3.6.4.12"/>
    </reaction>
</comment>
<dbReference type="GO" id="GO:0003677">
    <property type="term" value="F:DNA binding"/>
    <property type="evidence" value="ECO:0007669"/>
    <property type="project" value="UniProtKB-UniRule"/>
</dbReference>
<evidence type="ECO:0000256" key="3">
    <source>
        <dbReference type="ARBA" id="ARBA00009826"/>
    </source>
</evidence>
<dbReference type="EMBL" id="KJ396347">
    <property type="protein sequence ID" value="AID57413.1"/>
    <property type="molecule type" value="Genomic_DNA"/>
</dbReference>
<evidence type="ECO:0000256" key="20">
    <source>
        <dbReference type="ARBA" id="ARBA00023125"/>
    </source>
</evidence>
<keyword evidence="9 25" id="KW-0540">Nuclease</keyword>
<dbReference type="Pfam" id="PF01057">
    <property type="entry name" value="Parvo_NS1"/>
    <property type="match status" value="1"/>
</dbReference>
<keyword evidence="22" id="KW-0231">Viral genome packaging</keyword>
<evidence type="ECO:0000256" key="24">
    <source>
        <dbReference type="ARBA" id="ARBA00047995"/>
    </source>
</evidence>
<evidence type="ECO:0000256" key="4">
    <source>
        <dbReference type="ARBA" id="ARBA00012551"/>
    </source>
</evidence>
<evidence type="ECO:0000256" key="23">
    <source>
        <dbReference type="ARBA" id="ARBA00032999"/>
    </source>
</evidence>
<keyword evidence="12 25" id="KW-0255">Endonuclease</keyword>
<dbReference type="RefSeq" id="YP_009110759.1">
    <property type="nucleotide sequence ID" value="NC_025825.1"/>
</dbReference>
<evidence type="ECO:0000256" key="5">
    <source>
        <dbReference type="ARBA" id="ARBA00020731"/>
    </source>
</evidence>
<feature type="region of interest" description="Disordered" evidence="26">
    <location>
        <begin position="603"/>
        <end position="641"/>
    </location>
</feature>
<name>A0A0A0Q450_9VIRU</name>
<dbReference type="GO" id="GO:0004519">
    <property type="term" value="F:endonuclease activity"/>
    <property type="evidence" value="ECO:0007669"/>
    <property type="project" value="UniProtKB-UniRule"/>
</dbReference>
<dbReference type="GO" id="GO:0003678">
    <property type="term" value="F:DNA helicase activity"/>
    <property type="evidence" value="ECO:0007669"/>
    <property type="project" value="UniProtKB-EC"/>
</dbReference>
<dbReference type="GO" id="GO:0016787">
    <property type="term" value="F:hydrolase activity"/>
    <property type="evidence" value="ECO:0007669"/>
    <property type="project" value="UniProtKB-KW"/>
</dbReference>
<dbReference type="GO" id="GO:0005524">
    <property type="term" value="F:ATP binding"/>
    <property type="evidence" value="ECO:0007669"/>
    <property type="project" value="UniProtKB-KW"/>
</dbReference>
<protein>
    <recommendedName>
        <fullName evidence="5">Initiator protein NS1</fullName>
        <ecNumber evidence="4">3.6.4.12</ecNumber>
    </recommendedName>
    <alternativeName>
        <fullName evidence="23">Non-structural protein NS1</fullName>
    </alternativeName>
</protein>
<keyword evidence="30" id="KW-1185">Reference proteome</keyword>
<accession>A0A0A0Q450</accession>
<feature type="domain" description="PV NS1-Nuc" evidence="28">
    <location>
        <begin position="33"/>
        <end position="263"/>
    </location>
</feature>
<evidence type="ECO:0000256" key="15">
    <source>
        <dbReference type="ARBA" id="ARBA00022840"/>
    </source>
</evidence>
<feature type="short sequence motif" description="RCR-2" evidence="25">
    <location>
        <begin position="125"/>
        <end position="127"/>
    </location>
</feature>
<evidence type="ECO:0000256" key="13">
    <source>
        <dbReference type="ARBA" id="ARBA00022801"/>
    </source>
</evidence>
<evidence type="ECO:0000256" key="10">
    <source>
        <dbReference type="ARBA" id="ARBA00022723"/>
    </source>
</evidence>
<evidence type="ECO:0000259" key="28">
    <source>
        <dbReference type="PROSITE" id="PS52022"/>
    </source>
</evidence>
<keyword evidence="16" id="KW-0460">Magnesium</keyword>
<evidence type="ECO:0000256" key="16">
    <source>
        <dbReference type="ARBA" id="ARBA00022842"/>
    </source>
</evidence>
<keyword evidence="6 25" id="KW-1048">Host nucleus</keyword>
<evidence type="ECO:0000256" key="8">
    <source>
        <dbReference type="ARBA" id="ARBA00022705"/>
    </source>
</evidence>
<keyword evidence="19 25" id="KW-0190">Covalent protein-DNA linkage</keyword>
<dbReference type="OrthoDB" id="2007at10239"/>
<dbReference type="GeneID" id="22475014"/>
<evidence type="ECO:0000256" key="2">
    <source>
        <dbReference type="ARBA" id="ARBA00004147"/>
    </source>
</evidence>
<evidence type="ECO:0000256" key="9">
    <source>
        <dbReference type="ARBA" id="ARBA00022722"/>
    </source>
</evidence>
<evidence type="ECO:0000313" key="29">
    <source>
        <dbReference type="EMBL" id="AID57413.1"/>
    </source>
</evidence>
<dbReference type="InterPro" id="IPR021076">
    <property type="entry name" value="Parvovirus_NS1_N"/>
</dbReference>
<feature type="short sequence motif" description="RCR-3" evidence="25">
    <location>
        <begin position="217"/>
        <end position="221"/>
    </location>
</feature>
<keyword evidence="21" id="KW-0804">Transcription</keyword>
<evidence type="ECO:0000256" key="25">
    <source>
        <dbReference type="PROSITE-ProRule" id="PRU01366"/>
    </source>
</evidence>
<dbReference type="InterPro" id="IPR020960">
    <property type="entry name" value="ADV_NS1-3"/>
</dbReference>
<feature type="compositionally biased region" description="Low complexity" evidence="26">
    <location>
        <begin position="607"/>
        <end position="618"/>
    </location>
</feature>
<evidence type="ECO:0000259" key="27">
    <source>
        <dbReference type="PROSITE" id="PS51206"/>
    </source>
</evidence>
<evidence type="ECO:0000256" key="22">
    <source>
        <dbReference type="ARBA" id="ARBA00023219"/>
    </source>
</evidence>
<organism evidence="29 30">
    <name type="scientific">racoon dog and fox amdoparvovirus</name>
    <dbReference type="NCBI Taxonomy" id="2848046"/>
    <lineage>
        <taxon>Viruses</taxon>
        <taxon>Monodnaviria</taxon>
        <taxon>Shotokuvirae</taxon>
        <taxon>Cossaviricota</taxon>
        <taxon>Quintoviricetes</taxon>
        <taxon>Piccovirales</taxon>
        <taxon>Parvoviridae</taxon>
        <taxon>Parvovirinae</taxon>
        <taxon>Amdoparvovirus</taxon>
        <taxon>Amdoparvovirus carnivoran3</taxon>
    </lineage>
</organism>
<dbReference type="PROSITE" id="PS52022">
    <property type="entry name" value="PV_NS1_NUC"/>
    <property type="match status" value="1"/>
</dbReference>
<keyword evidence="15" id="KW-0067">ATP-binding</keyword>
<dbReference type="InterPro" id="IPR049901">
    <property type="entry name" value="PV_NS1-NUC"/>
</dbReference>
<evidence type="ECO:0000256" key="19">
    <source>
        <dbReference type="ARBA" id="ARBA00023124"/>
    </source>
</evidence>
<dbReference type="Pfam" id="PF12433">
    <property type="entry name" value="PV_NSP1"/>
    <property type="match status" value="1"/>
</dbReference>
<dbReference type="GO" id="GO:0006260">
    <property type="term" value="P:DNA replication"/>
    <property type="evidence" value="ECO:0007669"/>
    <property type="project" value="UniProtKB-UniRule"/>
</dbReference>
<dbReference type="Proteomes" id="UP000201396">
    <property type="component" value="Segment"/>
</dbReference>
<dbReference type="GO" id="GO:0042025">
    <property type="term" value="C:host cell nucleus"/>
    <property type="evidence" value="ECO:0007669"/>
    <property type="project" value="UniProtKB-SubCell"/>
</dbReference>
<comment type="similarity">
    <text evidence="3">Belongs to the parvoviruses initiator protein NS1 family.</text>
</comment>
<evidence type="ECO:0000256" key="7">
    <source>
        <dbReference type="ARBA" id="ARBA00022612"/>
    </source>
</evidence>
<evidence type="ECO:0000256" key="11">
    <source>
        <dbReference type="ARBA" id="ARBA00022741"/>
    </source>
</evidence>
<feature type="compositionally biased region" description="Polar residues" evidence="26">
    <location>
        <begin position="619"/>
        <end position="632"/>
    </location>
</feature>
<keyword evidence="13 25" id="KW-0378">Hydrolase</keyword>
<dbReference type="InterPro" id="IPR001257">
    <property type="entry name" value="Parvovirus_NS1_helicase"/>
</dbReference>
<dbReference type="PROSITE" id="PS51206">
    <property type="entry name" value="SF3_HELICASE_1"/>
    <property type="match status" value="1"/>
</dbReference>
<dbReference type="Pfam" id="PF12475">
    <property type="entry name" value="Amdo_NSP_1-3"/>
    <property type="match status" value="1"/>
</dbReference>
<dbReference type="InterPro" id="IPR027417">
    <property type="entry name" value="P-loop_NTPase"/>
</dbReference>
<evidence type="ECO:0000256" key="1">
    <source>
        <dbReference type="ARBA" id="ARBA00001946"/>
    </source>
</evidence>
<dbReference type="GO" id="GO:0046872">
    <property type="term" value="F:metal ion binding"/>
    <property type="evidence" value="ECO:0007669"/>
    <property type="project" value="UniProtKB-KW"/>
</dbReference>
<keyword evidence="20 25" id="KW-0238">DNA-binding</keyword>
<dbReference type="Gene3D" id="3.40.50.300">
    <property type="entry name" value="P-loop containing nucleotide triphosphate hydrolases"/>
    <property type="match status" value="1"/>
</dbReference>
<dbReference type="EC" id="3.6.4.12" evidence="4"/>
<comment type="subcellular location">
    <subcellularLocation>
        <location evidence="2 25">Host nucleus</location>
    </subcellularLocation>
</comment>
<keyword evidence="18" id="KW-1194">Viral DNA replication</keyword>
<keyword evidence="17" id="KW-0805">Transcription regulation</keyword>
<evidence type="ECO:0000256" key="17">
    <source>
        <dbReference type="ARBA" id="ARBA00023015"/>
    </source>
</evidence>
<comment type="cofactor">
    <cofactor evidence="1">
        <name>Mg(2+)</name>
        <dbReference type="ChEBI" id="CHEBI:18420"/>
    </cofactor>
</comment>
<keyword evidence="10" id="KW-0479">Metal-binding</keyword>
<keyword evidence="14" id="KW-0347">Helicase</keyword>
<evidence type="ECO:0000256" key="14">
    <source>
        <dbReference type="ARBA" id="ARBA00022806"/>
    </source>
</evidence>
<feature type="domain" description="SF3 helicase" evidence="27">
    <location>
        <begin position="391"/>
        <end position="560"/>
    </location>
</feature>
<evidence type="ECO:0000256" key="6">
    <source>
        <dbReference type="ARBA" id="ARBA00022562"/>
    </source>
</evidence>
<evidence type="ECO:0000256" key="12">
    <source>
        <dbReference type="ARBA" id="ARBA00022759"/>
    </source>
</evidence>
<dbReference type="KEGG" id="vg:22475014"/>
<feature type="active site" description="For nuclease activity" evidence="25">
    <location>
        <position position="217"/>
    </location>
</feature>
<proteinExistence type="inferred from homology"/>
<keyword evidence="8 25" id="KW-0235">DNA replication</keyword>
<evidence type="ECO:0000256" key="21">
    <source>
        <dbReference type="ARBA" id="ARBA00023163"/>
    </source>
</evidence>
<evidence type="ECO:0000256" key="26">
    <source>
        <dbReference type="SAM" id="MobiDB-lite"/>
    </source>
</evidence>
<dbReference type="GO" id="GO:0039693">
    <property type="term" value="P:viral DNA genome replication"/>
    <property type="evidence" value="ECO:0007669"/>
    <property type="project" value="UniProtKB-KW"/>
</dbReference>
<keyword evidence="7" id="KW-1188">Viral release from host cell</keyword>
<dbReference type="InterPro" id="IPR014015">
    <property type="entry name" value="Helicase_SF3_DNA-vir"/>
</dbReference>
<keyword evidence="11 25" id="KW-0547">Nucleotide-binding</keyword>
<sequence length="641" mass="72330">MAQAQLNEQKRLQELFTKLKSEVNNGEGLAWLFQQKTYTDKDGKPTKATPPLRTTSSELRSAYDSIDETLTASTDCLTNDEKQFCKLVLGKTLLLLDNHVRSHRWDANKVNFIWQIEKGNTNKLHIHCCLGYFDKDEDSKDTQKSLGWFVKKLNKDISFIYSSYQCEKQNIKDAESKASNLDVWMKDGVVKPYKYFNKQTKQEYNKPINILEYTVIYLFSKDKINEETMSGYYASGNGGIIDMLTDKERKTLRKMYLDEQTSDILQDGDDWDVSQQAPKATDQIDSATSRTGTNLIWKSCATTVTSKRNVAEPTKQPSKKMCSAQSTLEELYNFGCFTQEDMILKMSDRYLEISLESNGPQKISTLLHMNQVRTSSILTAFDCIKKFNEDENDQPLLATLKEMGLNEKVLKQVLGTVLSKQSGKRGCIWFYGPGGTGKTLLAALLCKATLNYGMVTTSNPNFPWTDCGNRNLIWLEECGNLGNWVEDFKAITGGGDVKVDTKNKQPQCIRGNVIVTSNTNITKVTIGCVESSAHVEPLKQRMVKVRCMNQINPKSKITPGMLRKWLASWDGIPIKLNHEMPDLYLETTGQNSSATTARNITGNLQPTTAETAEAAGTTNSDTQKRNVSSVPQKQHKRPRHE</sequence>
<dbReference type="SUPFAM" id="SSF52540">
    <property type="entry name" value="P-loop containing nucleoside triphosphate hydrolases"/>
    <property type="match status" value="1"/>
</dbReference>